<dbReference type="RefSeq" id="XP_011778116.1">
    <property type="nucleotide sequence ID" value="XM_011779814.1"/>
</dbReference>
<accession>D0A3K8</accession>
<dbReference type="KEGG" id="tbg:TbgDal_X9430"/>
<dbReference type="EMBL" id="FN554973">
    <property type="protein sequence ID" value="CBH15852.1"/>
    <property type="molecule type" value="Genomic_DNA"/>
</dbReference>
<evidence type="ECO:0000313" key="2">
    <source>
        <dbReference type="EMBL" id="CBH15852.1"/>
    </source>
</evidence>
<protein>
    <submittedName>
        <fullName evidence="2">Uncharacterized protein</fullName>
    </submittedName>
</protein>
<reference evidence="3" key="1">
    <citation type="journal article" date="2010" name="PLoS Negl. Trop. Dis.">
        <title>The genome sequence of Trypanosoma brucei gambiense, causative agent of chronic human african trypanosomiasis.</title>
        <authorList>
            <person name="Jackson A.P."/>
            <person name="Sanders M."/>
            <person name="Berry A."/>
            <person name="McQuillan J."/>
            <person name="Aslett M.A."/>
            <person name="Quail M.A."/>
            <person name="Chukualim B."/>
            <person name="Capewell P."/>
            <person name="MacLeod A."/>
            <person name="Melville S.E."/>
            <person name="Gibson W."/>
            <person name="Barry J.D."/>
            <person name="Berriman M."/>
            <person name="Hertz-Fowler C."/>
        </authorList>
    </citation>
    <scope>NUCLEOTIDE SEQUENCE [LARGE SCALE GENOMIC DNA]</scope>
    <source>
        <strain evidence="3">MHOM/CI/86/DAL972</strain>
    </source>
</reference>
<keyword evidence="1" id="KW-0472">Membrane</keyword>
<name>D0A3K8_TRYB9</name>
<organism evidence="2 3">
    <name type="scientific">Trypanosoma brucei gambiense (strain MHOM/CI/86/DAL972)</name>
    <dbReference type="NCBI Taxonomy" id="679716"/>
    <lineage>
        <taxon>Eukaryota</taxon>
        <taxon>Discoba</taxon>
        <taxon>Euglenozoa</taxon>
        <taxon>Kinetoplastea</taxon>
        <taxon>Metakinetoplastina</taxon>
        <taxon>Trypanosomatida</taxon>
        <taxon>Trypanosomatidae</taxon>
        <taxon>Trypanosoma</taxon>
    </lineage>
</organism>
<dbReference type="AlphaFoldDB" id="D0A3K8"/>
<evidence type="ECO:0000256" key="1">
    <source>
        <dbReference type="SAM" id="Phobius"/>
    </source>
</evidence>
<keyword evidence="1" id="KW-1133">Transmembrane helix</keyword>
<feature type="transmembrane region" description="Helical" evidence="1">
    <location>
        <begin position="46"/>
        <end position="66"/>
    </location>
</feature>
<dbReference type="Proteomes" id="UP000002316">
    <property type="component" value="Chromosome 10"/>
</dbReference>
<dbReference type="GeneID" id="23866069"/>
<keyword evidence="1" id="KW-0812">Transmembrane</keyword>
<proteinExistence type="predicted"/>
<gene>
    <name evidence="2" type="ORF">TbgDal_X9430</name>
</gene>
<evidence type="ECO:0000313" key="3">
    <source>
        <dbReference type="Proteomes" id="UP000002316"/>
    </source>
</evidence>
<sequence>MAYKRHAAVYGEAGGTQSMGHFLLKEPTDLFSGNVTIQYGESSTPLSFTLVACKGLTCFVIFLFLIDSDAKLIWFPQSPWSTTGGGPFFFFFRSPPQHPVSGVRVSGVHLSGASIRDLCSGCGQ</sequence>